<name>A0A1E1L8Q8_9HELO</name>
<reference evidence="2" key="1">
    <citation type="submission" date="2016-03" db="EMBL/GenBank/DDBJ databases">
        <authorList>
            <person name="Guldener U."/>
        </authorList>
    </citation>
    <scope>NUCLEOTIDE SEQUENCE [LARGE SCALE GENOMIC DNA]</scope>
    <source>
        <strain evidence="2">04CH-RAC-A.6.1</strain>
    </source>
</reference>
<proteinExistence type="predicted"/>
<keyword evidence="2" id="KW-1185">Reference proteome</keyword>
<evidence type="ECO:0000313" key="1">
    <source>
        <dbReference type="EMBL" id="CZT06938.1"/>
    </source>
</evidence>
<gene>
    <name evidence="1" type="ORF">RAG0_12531</name>
</gene>
<dbReference type="Proteomes" id="UP000178912">
    <property type="component" value="Unassembled WGS sequence"/>
</dbReference>
<evidence type="ECO:0000313" key="2">
    <source>
        <dbReference type="Proteomes" id="UP000178912"/>
    </source>
</evidence>
<dbReference type="AlphaFoldDB" id="A0A1E1L8Q8"/>
<accession>A0A1E1L8Q8</accession>
<protein>
    <submittedName>
        <fullName evidence="1">Uncharacterized protein</fullName>
    </submittedName>
</protein>
<dbReference type="EMBL" id="FJUX01000090">
    <property type="protein sequence ID" value="CZT06938.1"/>
    <property type="molecule type" value="Genomic_DNA"/>
</dbReference>
<dbReference type="OrthoDB" id="3556944at2759"/>
<organism evidence="1 2">
    <name type="scientific">Rhynchosporium agropyri</name>
    <dbReference type="NCBI Taxonomy" id="914238"/>
    <lineage>
        <taxon>Eukaryota</taxon>
        <taxon>Fungi</taxon>
        <taxon>Dikarya</taxon>
        <taxon>Ascomycota</taxon>
        <taxon>Pezizomycotina</taxon>
        <taxon>Leotiomycetes</taxon>
        <taxon>Helotiales</taxon>
        <taxon>Ploettnerulaceae</taxon>
        <taxon>Rhynchosporium</taxon>
    </lineage>
</organism>
<sequence>MDPEDPFGKDPDAIMSQMTRLSLHPILSAYPSKEDNSAMRSLIHALQTAQTERIRICADAISTPQRLQARKDEYVRCQRVGDDLKEGEMRSVWQGWMDLLKWEMVVSEVEERLGLVAF</sequence>